<keyword evidence="5" id="KW-0653">Protein transport</keyword>
<dbReference type="PANTHER" id="PTHR11223">
    <property type="entry name" value="EXPORTIN 1/5"/>
    <property type="match status" value="1"/>
</dbReference>
<evidence type="ECO:0000256" key="2">
    <source>
        <dbReference type="ARBA" id="ARBA00009466"/>
    </source>
</evidence>
<dbReference type="Pfam" id="PF08767">
    <property type="entry name" value="CRM1_C"/>
    <property type="match status" value="1"/>
</dbReference>
<dbReference type="InterPro" id="IPR040485">
    <property type="entry name" value="XPO1_repeat_3"/>
</dbReference>
<dbReference type="FunFam" id="1.25.10.10:FF:000490">
    <property type="entry name" value="CRM1p Major karyopherin"/>
    <property type="match status" value="1"/>
</dbReference>
<dbReference type="InterPro" id="IPR041235">
    <property type="entry name" value="Exp1_repeat_2"/>
</dbReference>
<accession>A0A6A6JAD4</accession>
<dbReference type="Pfam" id="PF18787">
    <property type="entry name" value="CRM1_repeat_3"/>
    <property type="match status" value="1"/>
</dbReference>
<evidence type="ECO:0000256" key="4">
    <source>
        <dbReference type="ARBA" id="ARBA00022694"/>
    </source>
</evidence>
<dbReference type="Proteomes" id="UP000800097">
    <property type="component" value="Unassembled WGS sequence"/>
</dbReference>
<dbReference type="GO" id="GO:0000056">
    <property type="term" value="P:ribosomal small subunit export from nucleus"/>
    <property type="evidence" value="ECO:0007669"/>
    <property type="project" value="TreeGrafter"/>
</dbReference>
<name>A0A6A6JAD4_WESOR</name>
<comment type="function">
    <text evidence="7">tRNA nucleus export receptor which facilitates tRNA translocation across the nuclear pore complex. Involved in pre-tRNA splicing, probably by affecting the interaction of pre-tRNA with splicing endonuclease.</text>
</comment>
<keyword evidence="6" id="KW-0539">Nucleus</keyword>
<comment type="subcellular location">
    <subcellularLocation>
        <location evidence="1">Nucleus</location>
    </subcellularLocation>
</comment>
<dbReference type="GO" id="GO:0000055">
    <property type="term" value="P:ribosomal large subunit export from nucleus"/>
    <property type="evidence" value="ECO:0007669"/>
    <property type="project" value="TreeGrafter"/>
</dbReference>
<dbReference type="Pfam" id="PF03810">
    <property type="entry name" value="IBN_N"/>
    <property type="match status" value="1"/>
</dbReference>
<dbReference type="AlphaFoldDB" id="A0A6A6JAD4"/>
<comment type="similarity">
    <text evidence="2">Belongs to the exportin family.</text>
</comment>
<dbReference type="Gene3D" id="1.25.10.10">
    <property type="entry name" value="Leucine-rich Repeat Variant"/>
    <property type="match status" value="1"/>
</dbReference>
<dbReference type="RefSeq" id="XP_033650743.1">
    <property type="nucleotide sequence ID" value="XM_033793374.1"/>
</dbReference>
<evidence type="ECO:0000259" key="8">
    <source>
        <dbReference type="PROSITE" id="PS50166"/>
    </source>
</evidence>
<dbReference type="InterPro" id="IPR001494">
    <property type="entry name" value="Importin-beta_N"/>
</dbReference>
<dbReference type="InterPro" id="IPR016024">
    <property type="entry name" value="ARM-type_fold"/>
</dbReference>
<dbReference type="SMART" id="SM01102">
    <property type="entry name" value="CRM1_C"/>
    <property type="match status" value="1"/>
</dbReference>
<dbReference type="Pfam" id="PF18784">
    <property type="entry name" value="CRM1_repeat_2"/>
    <property type="match status" value="1"/>
</dbReference>
<dbReference type="GeneID" id="54546549"/>
<evidence type="ECO:0000256" key="5">
    <source>
        <dbReference type="ARBA" id="ARBA00022927"/>
    </source>
</evidence>
<dbReference type="InterPro" id="IPR013598">
    <property type="entry name" value="Exportin-1/Importin-b-like"/>
</dbReference>
<dbReference type="InterPro" id="IPR011989">
    <property type="entry name" value="ARM-like"/>
</dbReference>
<dbReference type="SMART" id="SM00913">
    <property type="entry name" value="IBN_N"/>
    <property type="match status" value="1"/>
</dbReference>
<dbReference type="Pfam" id="PF18777">
    <property type="entry name" value="CRM1_repeat"/>
    <property type="match status" value="1"/>
</dbReference>
<evidence type="ECO:0000256" key="3">
    <source>
        <dbReference type="ARBA" id="ARBA00022448"/>
    </source>
</evidence>
<evidence type="ECO:0000256" key="6">
    <source>
        <dbReference type="ARBA" id="ARBA00023242"/>
    </source>
</evidence>
<dbReference type="GO" id="GO:0005049">
    <property type="term" value="F:nuclear export signal receptor activity"/>
    <property type="evidence" value="ECO:0007669"/>
    <property type="project" value="InterPro"/>
</dbReference>
<gene>
    <name evidence="9" type="ORF">EI97DRAFT_164306</name>
</gene>
<sequence>MSLSIPELDSTVRAFYEGRGETQKQAQATLNQFKENPDAWLLVDKILQEAQYPQTKYLGLQVLDHVIMTRWKVLPRDQCQGIRNFVVNFIIQLSNNESGVPADRTLLNKLNLVLVSVLKQEWPHNWPTFINEIISSCHSSLAICENNMVILRLLSEEVFDYSEDQLTSSKRRELKQSMCDEFTSIYQLCSEVLRTATQASLIKATLETLLRFLNWIPLGYIFETPPTGASLIETLRSRFLEVPDFRNITLKCLTEIAGLHTEPVYDDKLVQMFTETLTAISKIIPLSLDLKTTYASSNSEDQEFVQNLALFLTNFFTEHLSVIENLMNRDYLTHGHFYLIRISQIDDREIFKICLEYWTKLVQGLYDEMQALPITDVNPLLQMGIGATNGGARDPALLANYPLRKHKYAEILSNLRTVMIEKMVRPEEVLIVENDEGEIVREFVKESDTIQLYKSTRECLVYLTHLDVNDTEQIMSEKLARQVDGTEWSWANCNTLCWAIGSISGAMNEETEKRFLVTVIKDLLGLTEMKRGKDNKAVVASNIMYIVGQYPRFLKAHWKFLKTVVNKLFEFMHETHEGVQDMACDTFIKIANKCRRHFVALQPGEVEPFIDEIVRTLPKITRDLSPQQIHTFYEACGYMISAQGQKNVRDGLIEHLMELPNSAWDRIIAQANQDPACLQDPEVIKIVGNIMKTNVAACSSIGSYFYPQIGRIYFDMLTMYRASSNLINQAVQRDGNIATKMPRVRGLRTIKKEILKLINIYVEKADDLEMIHNNLVPKLLEAVLLDYKSNVPDAREAEVLNVMTTIINKLHSLMEDQIMNIMDSVFECTLEMINKDFSEYPEHRVEFFKLLRTINLRCFPALLQLDARSFKFVIDSCMWASKHDNREVESAGLSMCYELISNMAETDPQICNNFFQTFFTGILQDVFFVLTDSDHKAGFKSQSMLLAKMFWLVESGKITGPIYPPNVAAEGTSNHEFLRNFVGTLLSTAFPNLQAAQIASFIDGLFATNSDLNKFKVILRDFLISLKEFAGDNAELFAEEREQAANKAREEERERAMKIGGLLKPAEMDDDEL</sequence>
<evidence type="ECO:0000313" key="9">
    <source>
        <dbReference type="EMBL" id="KAF2273204.1"/>
    </source>
</evidence>
<proteinExistence type="inferred from homology"/>
<dbReference type="InterPro" id="IPR041123">
    <property type="entry name" value="CRM1_repeat"/>
</dbReference>
<keyword evidence="3" id="KW-0813">Transport</keyword>
<dbReference type="Pfam" id="PF08389">
    <property type="entry name" value="Xpo1"/>
    <property type="match status" value="1"/>
</dbReference>
<keyword evidence="4" id="KW-0819">tRNA processing</keyword>
<keyword evidence="10" id="KW-1185">Reference proteome</keyword>
<dbReference type="EMBL" id="ML986512">
    <property type="protein sequence ID" value="KAF2273204.1"/>
    <property type="molecule type" value="Genomic_DNA"/>
</dbReference>
<organism evidence="9 10">
    <name type="scientific">Westerdykella ornata</name>
    <dbReference type="NCBI Taxonomy" id="318751"/>
    <lineage>
        <taxon>Eukaryota</taxon>
        <taxon>Fungi</taxon>
        <taxon>Dikarya</taxon>
        <taxon>Ascomycota</taxon>
        <taxon>Pezizomycotina</taxon>
        <taxon>Dothideomycetes</taxon>
        <taxon>Pleosporomycetidae</taxon>
        <taxon>Pleosporales</taxon>
        <taxon>Sporormiaceae</taxon>
        <taxon>Westerdykella</taxon>
    </lineage>
</organism>
<protein>
    <recommendedName>
        <fullName evidence="8">Importin N-terminal domain-containing protein</fullName>
    </recommendedName>
</protein>
<dbReference type="GO" id="GO:0006611">
    <property type="term" value="P:protein export from nucleus"/>
    <property type="evidence" value="ECO:0007669"/>
    <property type="project" value="InterPro"/>
</dbReference>
<evidence type="ECO:0000256" key="7">
    <source>
        <dbReference type="ARBA" id="ARBA00025147"/>
    </source>
</evidence>
<dbReference type="InterPro" id="IPR014877">
    <property type="entry name" value="XPO1_C_dom"/>
</dbReference>
<evidence type="ECO:0000256" key="1">
    <source>
        <dbReference type="ARBA" id="ARBA00004123"/>
    </source>
</evidence>
<feature type="domain" description="Importin N-terminal" evidence="8">
    <location>
        <begin position="26"/>
        <end position="92"/>
    </location>
</feature>
<dbReference type="GO" id="GO:0008033">
    <property type="term" value="P:tRNA processing"/>
    <property type="evidence" value="ECO:0007669"/>
    <property type="project" value="UniProtKB-KW"/>
</dbReference>
<evidence type="ECO:0000313" key="10">
    <source>
        <dbReference type="Proteomes" id="UP000800097"/>
    </source>
</evidence>
<dbReference type="GO" id="GO:0031267">
    <property type="term" value="F:small GTPase binding"/>
    <property type="evidence" value="ECO:0007669"/>
    <property type="project" value="InterPro"/>
</dbReference>
<dbReference type="GO" id="GO:0005737">
    <property type="term" value="C:cytoplasm"/>
    <property type="evidence" value="ECO:0007669"/>
    <property type="project" value="TreeGrafter"/>
</dbReference>
<reference evidence="9" key="1">
    <citation type="journal article" date="2020" name="Stud. Mycol.">
        <title>101 Dothideomycetes genomes: a test case for predicting lifestyles and emergence of pathogens.</title>
        <authorList>
            <person name="Haridas S."/>
            <person name="Albert R."/>
            <person name="Binder M."/>
            <person name="Bloem J."/>
            <person name="Labutti K."/>
            <person name="Salamov A."/>
            <person name="Andreopoulos B."/>
            <person name="Baker S."/>
            <person name="Barry K."/>
            <person name="Bills G."/>
            <person name="Bluhm B."/>
            <person name="Cannon C."/>
            <person name="Castanera R."/>
            <person name="Culley D."/>
            <person name="Daum C."/>
            <person name="Ezra D."/>
            <person name="Gonzalez J."/>
            <person name="Henrissat B."/>
            <person name="Kuo A."/>
            <person name="Liang C."/>
            <person name="Lipzen A."/>
            <person name="Lutzoni F."/>
            <person name="Magnuson J."/>
            <person name="Mondo S."/>
            <person name="Nolan M."/>
            <person name="Ohm R."/>
            <person name="Pangilinan J."/>
            <person name="Park H.-J."/>
            <person name="Ramirez L."/>
            <person name="Alfaro M."/>
            <person name="Sun H."/>
            <person name="Tritt A."/>
            <person name="Yoshinaga Y."/>
            <person name="Zwiers L.-H."/>
            <person name="Turgeon B."/>
            <person name="Goodwin S."/>
            <person name="Spatafora J."/>
            <person name="Crous P."/>
            <person name="Grigoriev I."/>
        </authorList>
    </citation>
    <scope>NUCLEOTIDE SEQUENCE</scope>
    <source>
        <strain evidence="9">CBS 379.55</strain>
    </source>
</reference>
<dbReference type="PANTHER" id="PTHR11223:SF2">
    <property type="entry name" value="EXPORTIN-1"/>
    <property type="match status" value="1"/>
</dbReference>
<dbReference type="GO" id="GO:0005634">
    <property type="term" value="C:nucleus"/>
    <property type="evidence" value="ECO:0007669"/>
    <property type="project" value="UniProtKB-SubCell"/>
</dbReference>
<dbReference type="SUPFAM" id="SSF48371">
    <property type="entry name" value="ARM repeat"/>
    <property type="match status" value="1"/>
</dbReference>
<dbReference type="PROSITE" id="PS50166">
    <property type="entry name" value="IMPORTIN_B_NT"/>
    <property type="match status" value="1"/>
</dbReference>
<dbReference type="OrthoDB" id="27218at2759"/>
<dbReference type="InterPro" id="IPR045065">
    <property type="entry name" value="XPO1/5"/>
</dbReference>